<accession>A0A0L0G5J8</accession>
<feature type="transmembrane region" description="Helical" evidence="7">
    <location>
        <begin position="295"/>
        <end position="316"/>
    </location>
</feature>
<comment type="subcellular location">
    <subcellularLocation>
        <location evidence="1">Membrane</location>
        <topology evidence="1">Multi-pass membrane protein</topology>
    </subcellularLocation>
</comment>
<evidence type="ECO:0000313" key="8">
    <source>
        <dbReference type="EMBL" id="KNC84219.1"/>
    </source>
</evidence>
<protein>
    <recommendedName>
        <fullName evidence="10">Cell cycle control protein</fullName>
    </recommendedName>
</protein>
<evidence type="ECO:0000256" key="3">
    <source>
        <dbReference type="ARBA" id="ARBA00022692"/>
    </source>
</evidence>
<keyword evidence="5 6" id="KW-0472">Membrane</keyword>
<dbReference type="InterPro" id="IPR005045">
    <property type="entry name" value="CDC50/LEM3_fam"/>
</dbReference>
<evidence type="ECO:0000256" key="5">
    <source>
        <dbReference type="ARBA" id="ARBA00023136"/>
    </source>
</evidence>
<feature type="transmembrane region" description="Helical" evidence="7">
    <location>
        <begin position="36"/>
        <end position="57"/>
    </location>
</feature>
<comment type="similarity">
    <text evidence="2 6">Belongs to the CDC50/LEM3 family.</text>
</comment>
<dbReference type="Pfam" id="PF03381">
    <property type="entry name" value="CDC50"/>
    <property type="match status" value="1"/>
</dbReference>
<dbReference type="GO" id="GO:0005794">
    <property type="term" value="C:Golgi apparatus"/>
    <property type="evidence" value="ECO:0007669"/>
    <property type="project" value="TreeGrafter"/>
</dbReference>
<evidence type="ECO:0000256" key="7">
    <source>
        <dbReference type="SAM" id="Phobius"/>
    </source>
</evidence>
<evidence type="ECO:0000313" key="9">
    <source>
        <dbReference type="Proteomes" id="UP000054560"/>
    </source>
</evidence>
<evidence type="ECO:0000256" key="4">
    <source>
        <dbReference type="ARBA" id="ARBA00022989"/>
    </source>
</evidence>
<evidence type="ECO:0008006" key="10">
    <source>
        <dbReference type="Google" id="ProtNLM"/>
    </source>
</evidence>
<evidence type="ECO:0000256" key="6">
    <source>
        <dbReference type="PIRNR" id="PIRNR015840"/>
    </source>
</evidence>
<dbReference type="PANTHER" id="PTHR10926">
    <property type="entry name" value="CELL CYCLE CONTROL PROTEIN 50"/>
    <property type="match status" value="1"/>
</dbReference>
<dbReference type="EMBL" id="KQ241779">
    <property type="protein sequence ID" value="KNC84219.1"/>
    <property type="molecule type" value="Genomic_DNA"/>
</dbReference>
<keyword evidence="3 7" id="KW-0812">Transmembrane</keyword>
<dbReference type="STRING" id="667725.A0A0L0G5J8"/>
<keyword evidence="9" id="KW-1185">Reference proteome</keyword>
<dbReference type="eggNOG" id="KOG2952">
    <property type="taxonomic scope" value="Eukaryota"/>
</dbReference>
<evidence type="ECO:0000256" key="1">
    <source>
        <dbReference type="ARBA" id="ARBA00004141"/>
    </source>
</evidence>
<dbReference type="RefSeq" id="XP_014158121.1">
    <property type="nucleotide sequence ID" value="XM_014302646.1"/>
</dbReference>
<dbReference type="PANTHER" id="PTHR10926:SF0">
    <property type="entry name" value="CDC50, ISOFORM A"/>
    <property type="match status" value="1"/>
</dbReference>
<name>A0A0L0G5J8_9EUKA</name>
<reference evidence="8 9" key="1">
    <citation type="submission" date="2011-02" db="EMBL/GenBank/DDBJ databases">
        <title>The Genome Sequence of Sphaeroforma arctica JP610.</title>
        <authorList>
            <consortium name="The Broad Institute Genome Sequencing Platform"/>
            <person name="Russ C."/>
            <person name="Cuomo C."/>
            <person name="Young S.K."/>
            <person name="Zeng Q."/>
            <person name="Gargeya S."/>
            <person name="Alvarado L."/>
            <person name="Berlin A."/>
            <person name="Chapman S.B."/>
            <person name="Chen Z."/>
            <person name="Freedman E."/>
            <person name="Gellesch M."/>
            <person name="Goldberg J."/>
            <person name="Griggs A."/>
            <person name="Gujja S."/>
            <person name="Heilman E."/>
            <person name="Heiman D."/>
            <person name="Howarth C."/>
            <person name="Mehta T."/>
            <person name="Neiman D."/>
            <person name="Pearson M."/>
            <person name="Roberts A."/>
            <person name="Saif S."/>
            <person name="Shea T."/>
            <person name="Shenoy N."/>
            <person name="Sisk P."/>
            <person name="Stolte C."/>
            <person name="Sykes S."/>
            <person name="White J."/>
            <person name="Yandava C."/>
            <person name="Burger G."/>
            <person name="Gray M.W."/>
            <person name="Holland P.W.H."/>
            <person name="King N."/>
            <person name="Lang F.B.F."/>
            <person name="Roger A.J."/>
            <person name="Ruiz-Trillo I."/>
            <person name="Haas B."/>
            <person name="Nusbaum C."/>
            <person name="Birren B."/>
        </authorList>
    </citation>
    <scope>NUCLEOTIDE SEQUENCE [LARGE SCALE GENOMIC DNA]</scope>
    <source>
        <strain evidence="8 9">JP610</strain>
    </source>
</reference>
<dbReference type="GO" id="GO:0005783">
    <property type="term" value="C:endoplasmic reticulum"/>
    <property type="evidence" value="ECO:0007669"/>
    <property type="project" value="TreeGrafter"/>
</dbReference>
<proteinExistence type="inferred from homology"/>
<evidence type="ECO:0000256" key="2">
    <source>
        <dbReference type="ARBA" id="ARBA00009457"/>
    </source>
</evidence>
<sequence length="335" mass="37711">MRRRKKEEKKVSKRPANVAFKQQKLRAWQPILTPKSVLPVFFIVGLCFIPLGVVFFLTSNSVKHYEVDYTECMSIDNPGQTCASIVLNNQTAAATNFCKCSVDIVVEEDMNDQVYMYYALDNYYQNHRRYVKSRDDNQLHGGSGVQSTCDPLDTLSNGSAYAPCGYVANSFFNDTIYLLDSAGVNVSLVADNIAWTSDADTKFKNPASFDGTVRPPSWTHNVTDFPATKNLDLIVWMRAAALPKFRKLYRKIADVTLPAGTYTFDITYNYPVTKFNGKKMMVLSTSSWIGGNNNFMGIAYMVVGTLSLVTGIILLVRHMVSPRQLGDHKYLTWEK</sequence>
<gene>
    <name evidence="8" type="ORF">SARC_03551</name>
</gene>
<dbReference type="OrthoDB" id="340608at2759"/>
<keyword evidence="4 7" id="KW-1133">Transmembrane helix</keyword>
<dbReference type="Proteomes" id="UP000054560">
    <property type="component" value="Unassembled WGS sequence"/>
</dbReference>
<dbReference type="PIRSF" id="PIRSF015840">
    <property type="entry name" value="DUF284_TM_euk"/>
    <property type="match status" value="1"/>
</dbReference>
<dbReference type="GO" id="GO:0005886">
    <property type="term" value="C:plasma membrane"/>
    <property type="evidence" value="ECO:0007669"/>
    <property type="project" value="TreeGrafter"/>
</dbReference>
<dbReference type="AlphaFoldDB" id="A0A0L0G5J8"/>
<dbReference type="GeneID" id="25904055"/>
<organism evidence="8 9">
    <name type="scientific">Sphaeroforma arctica JP610</name>
    <dbReference type="NCBI Taxonomy" id="667725"/>
    <lineage>
        <taxon>Eukaryota</taxon>
        <taxon>Ichthyosporea</taxon>
        <taxon>Ichthyophonida</taxon>
        <taxon>Sphaeroforma</taxon>
    </lineage>
</organism>